<dbReference type="OrthoDB" id="1682423at2"/>
<dbReference type="InParanoid" id="F7PX13"/>
<dbReference type="STRING" id="1033810.HLPCO_001088"/>
<evidence type="ECO:0000256" key="2">
    <source>
        <dbReference type="ARBA" id="ARBA00006448"/>
    </source>
</evidence>
<accession>F7PX13</accession>
<evidence type="ECO:0000256" key="1">
    <source>
        <dbReference type="ARBA" id="ARBA00004651"/>
    </source>
</evidence>
<protein>
    <submittedName>
        <fullName evidence="9">Transmembrane protein YrbG</fullName>
    </submittedName>
</protein>
<evidence type="ECO:0000256" key="6">
    <source>
        <dbReference type="ARBA" id="ARBA00023136"/>
    </source>
</evidence>
<evidence type="ECO:0000256" key="4">
    <source>
        <dbReference type="ARBA" id="ARBA00022692"/>
    </source>
</evidence>
<reference evidence="9 10" key="2">
    <citation type="journal article" date="2013" name="PLoS ONE">
        <title>INDIGO - INtegrated Data Warehouse of MIcrobial GenOmes with Examples from the Red Sea Extremophiles.</title>
        <authorList>
            <person name="Alam I."/>
            <person name="Antunes A."/>
            <person name="Kamau A.A."/>
            <person name="Ba Alawi W."/>
            <person name="Kalkatawi M."/>
            <person name="Stingl U."/>
            <person name="Bajic V.B."/>
        </authorList>
    </citation>
    <scope>NUCLEOTIDE SEQUENCE [LARGE SCALE GENOMIC DNA]</scope>
    <source>
        <strain evidence="9 10">SSD-17B</strain>
    </source>
</reference>
<dbReference type="Proteomes" id="UP000005707">
    <property type="component" value="Unassembled WGS sequence"/>
</dbReference>
<dbReference type="InterPro" id="IPR007353">
    <property type="entry name" value="DUF421"/>
</dbReference>
<dbReference type="Pfam" id="PF04239">
    <property type="entry name" value="DUF421"/>
    <property type="match status" value="1"/>
</dbReference>
<name>F7PX13_9MOLU</name>
<feature type="transmembrane region" description="Helical" evidence="7">
    <location>
        <begin position="58"/>
        <end position="79"/>
    </location>
</feature>
<dbReference type="PANTHER" id="PTHR34582">
    <property type="entry name" value="UPF0702 TRANSMEMBRANE PROTEIN YCAP"/>
    <property type="match status" value="1"/>
</dbReference>
<dbReference type="GO" id="GO:0005886">
    <property type="term" value="C:plasma membrane"/>
    <property type="evidence" value="ECO:0007669"/>
    <property type="project" value="UniProtKB-SubCell"/>
</dbReference>
<keyword evidence="5 7" id="KW-1133">Transmembrane helix</keyword>
<evidence type="ECO:0000256" key="3">
    <source>
        <dbReference type="ARBA" id="ARBA00022475"/>
    </source>
</evidence>
<dbReference type="AlphaFoldDB" id="F7PX13"/>
<evidence type="ECO:0000313" key="9">
    <source>
        <dbReference type="EMBL" id="ERJ12748.1"/>
    </source>
</evidence>
<organism evidence="9 10">
    <name type="scientific">Haloplasma contractile SSD-17B</name>
    <dbReference type="NCBI Taxonomy" id="1033810"/>
    <lineage>
        <taxon>Bacteria</taxon>
        <taxon>Bacillati</taxon>
        <taxon>Mycoplasmatota</taxon>
        <taxon>Mollicutes</taxon>
        <taxon>Haloplasmatales</taxon>
        <taxon>Haloplasmataceae</taxon>
        <taxon>Haloplasma</taxon>
    </lineage>
</organism>
<keyword evidence="4 7" id="KW-0812">Transmembrane</keyword>
<evidence type="ECO:0000256" key="5">
    <source>
        <dbReference type="ARBA" id="ARBA00022989"/>
    </source>
</evidence>
<comment type="subcellular location">
    <subcellularLocation>
        <location evidence="1">Cell membrane</location>
        <topology evidence="1">Multi-pass membrane protein</topology>
    </subcellularLocation>
</comment>
<gene>
    <name evidence="9" type="primary">yrbG</name>
    <name evidence="9" type="ORF">HLPCO_001088</name>
</gene>
<keyword evidence="10" id="KW-1185">Reference proteome</keyword>
<evidence type="ECO:0000313" key="10">
    <source>
        <dbReference type="Proteomes" id="UP000005707"/>
    </source>
</evidence>
<dbReference type="FunCoup" id="F7PX13">
    <property type="interactions" value="4"/>
</dbReference>
<evidence type="ECO:0000259" key="8">
    <source>
        <dbReference type="Pfam" id="PF04239"/>
    </source>
</evidence>
<keyword evidence="3" id="KW-1003">Cell membrane</keyword>
<dbReference type="Gene3D" id="3.30.240.20">
    <property type="entry name" value="bsu07140 like domains"/>
    <property type="match status" value="2"/>
</dbReference>
<feature type="transmembrane region" description="Helical" evidence="7">
    <location>
        <begin position="6"/>
        <end position="26"/>
    </location>
</feature>
<keyword evidence="6 7" id="KW-0472">Membrane</keyword>
<dbReference type="eggNOG" id="COG2323">
    <property type="taxonomic scope" value="Bacteria"/>
</dbReference>
<comment type="similarity">
    <text evidence="2">Belongs to the UPF0702 family.</text>
</comment>
<dbReference type="PANTHER" id="PTHR34582:SF6">
    <property type="entry name" value="UPF0702 TRANSMEMBRANE PROTEIN YCAP"/>
    <property type="match status" value="1"/>
</dbReference>
<proteinExistence type="inferred from homology"/>
<feature type="transmembrane region" description="Helical" evidence="7">
    <location>
        <begin position="33"/>
        <end position="52"/>
    </location>
</feature>
<comment type="caution">
    <text evidence="9">The sequence shown here is derived from an EMBL/GenBank/DDBJ whole genome shotgun (WGS) entry which is preliminary data.</text>
</comment>
<evidence type="ECO:0000256" key="7">
    <source>
        <dbReference type="SAM" id="Phobius"/>
    </source>
</evidence>
<dbReference type="InterPro" id="IPR023090">
    <property type="entry name" value="UPF0702_alpha/beta_dom_sf"/>
</dbReference>
<sequence length="214" mass="24354">MQDIMTILLRVLTFYVIIFAVFKFMGKRELGELSIIDLIVFILIAEIAAISIEEIEEPMINMVAAISLLVIMQKVLAYISLKNSKVRQTIEGASTILIANGEVNYEEMSKERYTFNDLIAQLRTKDIRSISEVDFAILEGSGDLTVFKKGEDTISPLPVIVSGQIIRENLQYSHTTEDKLKNLLNEKGYNDLNNILYANFENDDLYIIDYSIKQ</sequence>
<reference evidence="9 10" key="1">
    <citation type="journal article" date="2011" name="J. Bacteriol.">
        <title>Genome sequence of Haloplasma contractile, an unusual contractile bacterium from a deep-sea anoxic brine lake.</title>
        <authorList>
            <person name="Antunes A."/>
            <person name="Alam I."/>
            <person name="El Dorry H."/>
            <person name="Siam R."/>
            <person name="Robertson A."/>
            <person name="Bajic V.B."/>
            <person name="Stingl U."/>
        </authorList>
    </citation>
    <scope>NUCLEOTIDE SEQUENCE [LARGE SCALE GENOMIC DNA]</scope>
    <source>
        <strain evidence="9 10">SSD-17B</strain>
    </source>
</reference>
<feature type="domain" description="YetF C-terminal" evidence="8">
    <location>
        <begin position="82"/>
        <end position="200"/>
    </location>
</feature>
<dbReference type="RefSeq" id="WP_008825840.1">
    <property type="nucleotide sequence ID" value="NZ_AFNU02000003.1"/>
</dbReference>
<dbReference type="EMBL" id="AFNU02000003">
    <property type="protein sequence ID" value="ERJ12748.1"/>
    <property type="molecule type" value="Genomic_DNA"/>
</dbReference>